<evidence type="ECO:0000313" key="2">
    <source>
        <dbReference type="Proteomes" id="UP000192674"/>
    </source>
</evidence>
<name>A0A1Y5XDH0_KIBAR</name>
<dbReference type="OrthoDB" id="3691144at2"/>
<gene>
    <name evidence="1" type="ORF">SAMN05661093_02200</name>
</gene>
<organism evidence="1 2">
    <name type="scientific">Kibdelosporangium aridum</name>
    <dbReference type="NCBI Taxonomy" id="2030"/>
    <lineage>
        <taxon>Bacteria</taxon>
        <taxon>Bacillati</taxon>
        <taxon>Actinomycetota</taxon>
        <taxon>Actinomycetes</taxon>
        <taxon>Pseudonocardiales</taxon>
        <taxon>Pseudonocardiaceae</taxon>
        <taxon>Kibdelosporangium</taxon>
    </lineage>
</organism>
<dbReference type="Proteomes" id="UP000192674">
    <property type="component" value="Unassembled WGS sequence"/>
</dbReference>
<sequence length="93" mass="10138">MDAAWQGPGPDASPREIVQALRTRAENFTVFADALADFDRGNAAVVREDAFLLRCQAAVLEGIAELHDELGDQARTLDAFAKQLRGLRPPMDS</sequence>
<proteinExistence type="predicted"/>
<dbReference type="RefSeq" id="WP_084425883.1">
    <property type="nucleotide sequence ID" value="NZ_FWXV01000002.1"/>
</dbReference>
<dbReference type="AlphaFoldDB" id="A0A1Y5XDH0"/>
<reference evidence="1 2" key="1">
    <citation type="submission" date="2017-04" db="EMBL/GenBank/DDBJ databases">
        <authorList>
            <person name="Afonso C.L."/>
            <person name="Miller P.J."/>
            <person name="Scott M.A."/>
            <person name="Spackman E."/>
            <person name="Goraichik I."/>
            <person name="Dimitrov K.M."/>
            <person name="Suarez D.L."/>
            <person name="Swayne D.E."/>
        </authorList>
    </citation>
    <scope>NUCLEOTIDE SEQUENCE [LARGE SCALE GENOMIC DNA]</scope>
    <source>
        <strain evidence="1 2">DSM 43828</strain>
    </source>
</reference>
<accession>A0A1Y5XDH0</accession>
<keyword evidence="2" id="KW-1185">Reference proteome</keyword>
<dbReference type="EMBL" id="FWXV01000002">
    <property type="protein sequence ID" value="SMC85395.1"/>
    <property type="molecule type" value="Genomic_DNA"/>
</dbReference>
<evidence type="ECO:0000313" key="1">
    <source>
        <dbReference type="EMBL" id="SMC85395.1"/>
    </source>
</evidence>
<protein>
    <submittedName>
        <fullName evidence="1">Uncharacterized protein</fullName>
    </submittedName>
</protein>